<accession>A0AAV7HCG1</accession>
<dbReference type="AlphaFoldDB" id="A0AAV7HCG1"/>
<keyword evidence="2" id="KW-1185">Reference proteome</keyword>
<dbReference type="Proteomes" id="UP000826195">
    <property type="component" value="Unassembled WGS sequence"/>
</dbReference>
<comment type="caution">
    <text evidence="1">The sequence shown here is derived from an EMBL/GenBank/DDBJ whole genome shotgun (WGS) entry which is preliminary data.</text>
</comment>
<sequence>MDPKNPYQIYLNMLEEIEKDNLSAIKPKLTELAITPHWDDLKQQLFYKSVIHSSHQIIVFMLKMYPEVLSDDTVFNLQILRHAVRNDNLNLVKVMLHNNFKLMINPADFDMYDCIIQDAFRNYYQTDKQDDQNFRAKKMIKFLIEYPRHQCHLFGIQLSIDEATLEIDLTISEEDINKMYDQKTVLEIYTDRMKFMDPKLVYLMQLFRNIVYCLVREISRLKMCKFISSPANQRVISSFRDLHCFAEKCEVEILKMRGYRVVDYDKKVSAKVSDLLAESFVKYSCTEKIVAVLLTKEFRNRFPIYSGTILRFVSAAVDQNEVKMAVG</sequence>
<organism evidence="1 2">
    <name type="scientific">Cotesia glomerata</name>
    <name type="common">Lepidopteran parasitic wasp</name>
    <name type="synonym">Apanteles glomeratus</name>
    <dbReference type="NCBI Taxonomy" id="32391"/>
    <lineage>
        <taxon>Eukaryota</taxon>
        <taxon>Metazoa</taxon>
        <taxon>Ecdysozoa</taxon>
        <taxon>Arthropoda</taxon>
        <taxon>Hexapoda</taxon>
        <taxon>Insecta</taxon>
        <taxon>Pterygota</taxon>
        <taxon>Neoptera</taxon>
        <taxon>Endopterygota</taxon>
        <taxon>Hymenoptera</taxon>
        <taxon>Apocrita</taxon>
        <taxon>Ichneumonoidea</taxon>
        <taxon>Braconidae</taxon>
        <taxon>Microgastrinae</taxon>
        <taxon>Cotesia</taxon>
    </lineage>
</organism>
<evidence type="ECO:0000313" key="2">
    <source>
        <dbReference type="Proteomes" id="UP000826195"/>
    </source>
</evidence>
<evidence type="ECO:0000313" key="1">
    <source>
        <dbReference type="EMBL" id="KAH0534388.1"/>
    </source>
</evidence>
<gene>
    <name evidence="1" type="ORF">KQX54_003533</name>
</gene>
<reference evidence="1 2" key="1">
    <citation type="journal article" date="2021" name="J. Hered.">
        <title>A chromosome-level genome assembly of the parasitoid wasp, Cotesia glomerata (Hymenoptera: Braconidae).</title>
        <authorList>
            <person name="Pinto B.J."/>
            <person name="Weis J.J."/>
            <person name="Gamble T."/>
            <person name="Ode P.J."/>
            <person name="Paul R."/>
            <person name="Zaspel J.M."/>
        </authorList>
    </citation>
    <scope>NUCLEOTIDE SEQUENCE [LARGE SCALE GENOMIC DNA]</scope>
    <source>
        <strain evidence="1">CgM1</strain>
    </source>
</reference>
<name>A0AAV7HCG1_COTGL</name>
<dbReference type="EMBL" id="JAHXZJ010002982">
    <property type="protein sequence ID" value="KAH0534388.1"/>
    <property type="molecule type" value="Genomic_DNA"/>
</dbReference>
<protein>
    <submittedName>
        <fullName evidence="1">Uncharacterized protein</fullName>
    </submittedName>
</protein>
<proteinExistence type="predicted"/>